<dbReference type="OrthoDB" id="9800974at2"/>
<gene>
    <name evidence="12" type="ORF">SAMN04488693_12131</name>
</gene>
<comment type="catalytic activity">
    <reaction evidence="1 6">
        <text>Hydrolysis of terminal non-reducing beta-D-galactose residues in beta-D-galactosides.</text>
        <dbReference type="EC" id="3.2.1.23"/>
    </reaction>
</comment>
<evidence type="ECO:0000256" key="9">
    <source>
        <dbReference type="PIRSR" id="PIRSR001084-3"/>
    </source>
</evidence>
<keyword evidence="5 6" id="KW-0326">Glycosidase</keyword>
<dbReference type="InterPro" id="IPR029062">
    <property type="entry name" value="Class_I_gatase-like"/>
</dbReference>
<feature type="active site" description="Proton donor" evidence="7">
    <location>
        <position position="158"/>
    </location>
</feature>
<dbReference type="PANTHER" id="PTHR36447">
    <property type="entry name" value="BETA-GALACTOSIDASE GANA"/>
    <property type="match status" value="1"/>
</dbReference>
<dbReference type="GO" id="GO:0046872">
    <property type="term" value="F:metal ion binding"/>
    <property type="evidence" value="ECO:0007669"/>
    <property type="project" value="UniProtKB-KW"/>
</dbReference>
<dbReference type="Gene3D" id="3.20.20.80">
    <property type="entry name" value="Glycosidases"/>
    <property type="match status" value="1"/>
</dbReference>
<feature type="binding site" evidence="8">
    <location>
        <position position="119"/>
    </location>
    <ligand>
        <name>substrate</name>
    </ligand>
</feature>
<proteinExistence type="inferred from homology"/>
<sequence length="674" mass="74121">MQTNSSPVTQLAPDGGLVFGCDYNPEQWDEATWIEDVRLMREAGVNLVAINIFGWAELQPDADTFTFDRLDAVMDLLSANGIGVNLGTGTSSPPPWLTTAHPAILPVTADGATRWPGGRQAWCPSSPIFRTSALRLVEEVARRYGSHPALRLWHVSNELGCHNALCYCDTSADAFRRWLQDRYPTLDALNAAWGTAFWSQRYSAWEQILPPRTPHATPNPTQVLDFRRFSSDELLGYYRAETAVLRAHSSLPVTTNFMVTAHIRTQNYWQWAPEMDVIANDHYPDHRLEDPVQEIAFAADLTRGLARNRPWLLMEHATSAVNWQPRNIAKAPGELLRNSLAHLARGADGLCFFQWRASLQGSEKFHSAMLPHAGTDSKIWREVSELGDALGRLREVAGSTVTARAAVVFSWEAWWACDGESHPSSDLRYLDQVHALYGALWDAGITADFLPPDGDLSAYDLVLVPALYLVTDDDAARLTDYVRQGGTAVISFFSGIVDENERVRPGGYPGAFRDLLGVRVEEFHPLAAGRQLALSNGTSAELWSEALRTTTAEPVLTITDGHLSGTPAVTRNSFGNGTAWYLGTSLDKETLLEVLSDAARSAGIPASGTRGVETIERVAGDRTYLFLINHTTQDHKHRVTGTELVTGTDVADVVVVPEGSVRVVRTIPTGKEAN</sequence>
<dbReference type="GO" id="GO:0005975">
    <property type="term" value="P:carbohydrate metabolic process"/>
    <property type="evidence" value="ECO:0007669"/>
    <property type="project" value="InterPro"/>
</dbReference>
<comment type="similarity">
    <text evidence="2 6">Belongs to the glycosyl hydrolase 42 family.</text>
</comment>
<evidence type="ECO:0000256" key="6">
    <source>
        <dbReference type="PIRNR" id="PIRNR001084"/>
    </source>
</evidence>
<feature type="binding site" evidence="9">
    <location>
        <position position="166"/>
    </location>
    <ligand>
        <name>Zn(2+)</name>
        <dbReference type="ChEBI" id="CHEBI:29105"/>
    </ligand>
</feature>
<organism evidence="12 13">
    <name type="scientific">Arthrobacter subterraneus</name>
    <dbReference type="NCBI Taxonomy" id="335973"/>
    <lineage>
        <taxon>Bacteria</taxon>
        <taxon>Bacillati</taxon>
        <taxon>Actinomycetota</taxon>
        <taxon>Actinomycetes</taxon>
        <taxon>Micrococcales</taxon>
        <taxon>Micrococcaceae</taxon>
        <taxon>Arthrobacter</taxon>
    </lineage>
</organism>
<dbReference type="SUPFAM" id="SSF52317">
    <property type="entry name" value="Class I glutamine amidotransferase-like"/>
    <property type="match status" value="1"/>
</dbReference>
<dbReference type="InterPro" id="IPR013780">
    <property type="entry name" value="Glyco_hydro_b"/>
</dbReference>
<feature type="binding site" evidence="8">
    <location>
        <position position="323"/>
    </location>
    <ligand>
        <name>substrate</name>
    </ligand>
</feature>
<evidence type="ECO:0000256" key="3">
    <source>
        <dbReference type="ARBA" id="ARBA00012756"/>
    </source>
</evidence>
<feature type="active site" description="Nucleophile" evidence="7">
    <location>
        <position position="315"/>
    </location>
</feature>
<name>A0A1G8N1J5_9MICC</name>
<reference evidence="12 13" key="1">
    <citation type="submission" date="2016-10" db="EMBL/GenBank/DDBJ databases">
        <authorList>
            <person name="de Groot N.N."/>
        </authorList>
    </citation>
    <scope>NUCLEOTIDE SEQUENCE [LARGE SCALE GENOMIC DNA]</scope>
    <source>
        <strain evidence="12 13">NP_1H</strain>
    </source>
</reference>
<evidence type="ECO:0000256" key="5">
    <source>
        <dbReference type="ARBA" id="ARBA00023295"/>
    </source>
</evidence>
<evidence type="ECO:0000256" key="4">
    <source>
        <dbReference type="ARBA" id="ARBA00022801"/>
    </source>
</evidence>
<evidence type="ECO:0000256" key="8">
    <source>
        <dbReference type="PIRSR" id="PIRSR001084-2"/>
    </source>
</evidence>
<dbReference type="SUPFAM" id="SSF51445">
    <property type="entry name" value="(Trans)glycosidases"/>
    <property type="match status" value="1"/>
</dbReference>
<dbReference type="RefSeq" id="WP_090587966.1">
    <property type="nucleotide sequence ID" value="NZ_FNDT01000021.1"/>
</dbReference>
<keyword evidence="9" id="KW-0862">Zinc</keyword>
<dbReference type="PIRSF" id="PIRSF001084">
    <property type="entry name" value="B-galactosidase"/>
    <property type="match status" value="1"/>
</dbReference>
<keyword evidence="4 6" id="KW-0378">Hydrolase</keyword>
<dbReference type="CDD" id="cd03143">
    <property type="entry name" value="A4_beta-galactosidase_middle_domain"/>
    <property type="match status" value="1"/>
</dbReference>
<protein>
    <recommendedName>
        <fullName evidence="3 6">Beta-galactosidase</fullName>
        <shortName evidence="6">Beta-gal</shortName>
        <ecNumber evidence="3 6">3.2.1.23</ecNumber>
    </recommendedName>
</protein>
<evidence type="ECO:0000256" key="1">
    <source>
        <dbReference type="ARBA" id="ARBA00001412"/>
    </source>
</evidence>
<dbReference type="Proteomes" id="UP000199258">
    <property type="component" value="Unassembled WGS sequence"/>
</dbReference>
<dbReference type="Gene3D" id="2.60.40.1180">
    <property type="entry name" value="Golgi alpha-mannosidase II"/>
    <property type="match status" value="1"/>
</dbReference>
<dbReference type="PANTHER" id="PTHR36447:SF1">
    <property type="entry name" value="BETA-GALACTOSIDASE GANA"/>
    <property type="match status" value="1"/>
</dbReference>
<keyword evidence="13" id="KW-1185">Reference proteome</keyword>
<dbReference type="Pfam" id="PF08532">
    <property type="entry name" value="Glyco_hydro_42M"/>
    <property type="match status" value="1"/>
</dbReference>
<feature type="binding site" evidence="9">
    <location>
        <position position="123"/>
    </location>
    <ligand>
        <name>Zn(2+)</name>
        <dbReference type="ChEBI" id="CHEBI:29105"/>
    </ligand>
</feature>
<dbReference type="STRING" id="335973.SAMN04488693_12131"/>
<dbReference type="EC" id="3.2.1.23" evidence="3 6"/>
<evidence type="ECO:0000256" key="7">
    <source>
        <dbReference type="PIRSR" id="PIRSR001084-1"/>
    </source>
</evidence>
<evidence type="ECO:0000259" key="10">
    <source>
        <dbReference type="Pfam" id="PF02449"/>
    </source>
</evidence>
<dbReference type="EMBL" id="FNDT01000021">
    <property type="protein sequence ID" value="SDI74064.1"/>
    <property type="molecule type" value="Genomic_DNA"/>
</dbReference>
<dbReference type="GO" id="GO:0004565">
    <property type="term" value="F:beta-galactosidase activity"/>
    <property type="evidence" value="ECO:0007669"/>
    <property type="project" value="UniProtKB-EC"/>
</dbReference>
<evidence type="ECO:0000313" key="13">
    <source>
        <dbReference type="Proteomes" id="UP000199258"/>
    </source>
</evidence>
<feature type="binding site" evidence="9">
    <location>
        <position position="168"/>
    </location>
    <ligand>
        <name>Zn(2+)</name>
        <dbReference type="ChEBI" id="CHEBI:29105"/>
    </ligand>
</feature>
<evidence type="ECO:0000259" key="11">
    <source>
        <dbReference type="Pfam" id="PF08532"/>
    </source>
</evidence>
<dbReference type="InterPro" id="IPR017853">
    <property type="entry name" value="GH"/>
</dbReference>
<dbReference type="Gene3D" id="3.40.50.880">
    <property type="match status" value="1"/>
</dbReference>
<evidence type="ECO:0000313" key="12">
    <source>
        <dbReference type="EMBL" id="SDI74064.1"/>
    </source>
</evidence>
<feature type="domain" description="Beta-galactosidase trimerisation" evidence="11">
    <location>
        <begin position="403"/>
        <end position="604"/>
    </location>
</feature>
<keyword evidence="9" id="KW-0479">Metal-binding</keyword>
<evidence type="ECO:0000256" key="2">
    <source>
        <dbReference type="ARBA" id="ARBA00005940"/>
    </source>
</evidence>
<dbReference type="AlphaFoldDB" id="A0A1G8N1J5"/>
<dbReference type="Pfam" id="PF02449">
    <property type="entry name" value="Glyco_hydro_42"/>
    <property type="match status" value="1"/>
</dbReference>
<dbReference type="GO" id="GO:0009341">
    <property type="term" value="C:beta-galactosidase complex"/>
    <property type="evidence" value="ECO:0007669"/>
    <property type="project" value="InterPro"/>
</dbReference>
<feature type="domain" description="Glycoside hydrolase family 42 N-terminal" evidence="10">
    <location>
        <begin position="22"/>
        <end position="391"/>
    </location>
</feature>
<dbReference type="InterPro" id="IPR013529">
    <property type="entry name" value="Glyco_hydro_42_N"/>
</dbReference>
<accession>A0A1G8N1J5</accession>
<dbReference type="InterPro" id="IPR013738">
    <property type="entry name" value="Beta_galactosidase_Trimer"/>
</dbReference>
<dbReference type="InterPro" id="IPR003476">
    <property type="entry name" value="Glyco_hydro_42"/>
</dbReference>
<feature type="binding site" evidence="8">
    <location>
        <position position="157"/>
    </location>
    <ligand>
        <name>substrate</name>
    </ligand>
</feature>